<dbReference type="GO" id="GO:0052689">
    <property type="term" value="F:carboxylic ester hydrolase activity"/>
    <property type="evidence" value="ECO:0007669"/>
    <property type="project" value="UniProtKB-ARBA"/>
</dbReference>
<name>A0A6A6FSJ6_9PEZI</name>
<dbReference type="OrthoDB" id="2586582at2759"/>
<evidence type="ECO:0000256" key="1">
    <source>
        <dbReference type="ARBA" id="ARBA00022801"/>
    </source>
</evidence>
<dbReference type="EMBL" id="ML992664">
    <property type="protein sequence ID" value="KAF2216423.1"/>
    <property type="molecule type" value="Genomic_DNA"/>
</dbReference>
<evidence type="ECO:0000313" key="5">
    <source>
        <dbReference type="Proteomes" id="UP000799539"/>
    </source>
</evidence>
<evidence type="ECO:0000256" key="2">
    <source>
        <dbReference type="ARBA" id="ARBA00023157"/>
    </source>
</evidence>
<dbReference type="PANTHER" id="PTHR33630:SF9">
    <property type="entry name" value="CUTINASE 4"/>
    <property type="match status" value="1"/>
</dbReference>
<accession>A0A6A6FSJ6</accession>
<dbReference type="Gene3D" id="3.40.50.1820">
    <property type="entry name" value="alpha/beta hydrolase"/>
    <property type="match status" value="1"/>
</dbReference>
<protein>
    <submittedName>
        <fullName evidence="4">Carbohydrate esterase family 5 protein</fullName>
    </submittedName>
</protein>
<dbReference type="Proteomes" id="UP000799539">
    <property type="component" value="Unassembled WGS sequence"/>
</dbReference>
<dbReference type="AlphaFoldDB" id="A0A6A6FSJ6"/>
<dbReference type="PANTHER" id="PTHR33630">
    <property type="entry name" value="CUTINASE RV1984C-RELATED-RELATED"/>
    <property type="match status" value="1"/>
</dbReference>
<feature type="chain" id="PRO_5025383656" evidence="3">
    <location>
        <begin position="19"/>
        <end position="229"/>
    </location>
</feature>
<gene>
    <name evidence="4" type="ORF">CERZMDRAFT_93718</name>
</gene>
<reference evidence="4" key="1">
    <citation type="journal article" date="2020" name="Stud. Mycol.">
        <title>101 Dothideomycetes genomes: a test case for predicting lifestyles and emergence of pathogens.</title>
        <authorList>
            <person name="Haridas S."/>
            <person name="Albert R."/>
            <person name="Binder M."/>
            <person name="Bloem J."/>
            <person name="Labutti K."/>
            <person name="Salamov A."/>
            <person name="Andreopoulos B."/>
            <person name="Baker S."/>
            <person name="Barry K."/>
            <person name="Bills G."/>
            <person name="Bluhm B."/>
            <person name="Cannon C."/>
            <person name="Castanera R."/>
            <person name="Culley D."/>
            <person name="Daum C."/>
            <person name="Ezra D."/>
            <person name="Gonzalez J."/>
            <person name="Henrissat B."/>
            <person name="Kuo A."/>
            <person name="Liang C."/>
            <person name="Lipzen A."/>
            <person name="Lutzoni F."/>
            <person name="Magnuson J."/>
            <person name="Mondo S."/>
            <person name="Nolan M."/>
            <person name="Ohm R."/>
            <person name="Pangilinan J."/>
            <person name="Park H.-J."/>
            <person name="Ramirez L."/>
            <person name="Alfaro M."/>
            <person name="Sun H."/>
            <person name="Tritt A."/>
            <person name="Yoshinaga Y."/>
            <person name="Zwiers L.-H."/>
            <person name="Turgeon B."/>
            <person name="Goodwin S."/>
            <person name="Spatafora J."/>
            <person name="Crous P."/>
            <person name="Grigoriev I."/>
        </authorList>
    </citation>
    <scope>NUCLEOTIDE SEQUENCE</scope>
    <source>
        <strain evidence="4">SCOH1-5</strain>
    </source>
</reference>
<dbReference type="Pfam" id="PF01083">
    <property type="entry name" value="Cutinase"/>
    <property type="match status" value="1"/>
</dbReference>
<dbReference type="InterPro" id="IPR029058">
    <property type="entry name" value="AB_hydrolase_fold"/>
</dbReference>
<dbReference type="SMART" id="SM01110">
    <property type="entry name" value="Cutinase"/>
    <property type="match status" value="1"/>
</dbReference>
<organism evidence="4 5">
    <name type="scientific">Cercospora zeae-maydis SCOH1-5</name>
    <dbReference type="NCBI Taxonomy" id="717836"/>
    <lineage>
        <taxon>Eukaryota</taxon>
        <taxon>Fungi</taxon>
        <taxon>Dikarya</taxon>
        <taxon>Ascomycota</taxon>
        <taxon>Pezizomycotina</taxon>
        <taxon>Dothideomycetes</taxon>
        <taxon>Dothideomycetidae</taxon>
        <taxon>Mycosphaerellales</taxon>
        <taxon>Mycosphaerellaceae</taxon>
        <taxon>Cercospora</taxon>
    </lineage>
</organism>
<dbReference type="SUPFAM" id="SSF53474">
    <property type="entry name" value="alpha/beta-Hydrolases"/>
    <property type="match status" value="1"/>
</dbReference>
<sequence length="229" mass="23935">MVRFSGLALGSLLAVAQAAPLEKRQVTCATDNGLYILVARGSNQPEGEGTVGPVANLVEAQVAGSYSQAIDYPATIIALDSNYITSVVDGIEDTKTKIQDYVAACGANSRIALIGYSQGGNVMTDTLAGGTGKPDPIDEQYRPNIIGVAVFGDPRFNAGQPYSRGTSTRNGIFARQGSLEALSTWANVLVSYCDANDPFCASGTDLDVHFATVAKYAQQAADFIIGLAQ</sequence>
<keyword evidence="2" id="KW-1015">Disulfide bond</keyword>
<evidence type="ECO:0000256" key="3">
    <source>
        <dbReference type="SAM" id="SignalP"/>
    </source>
</evidence>
<proteinExistence type="predicted"/>
<evidence type="ECO:0000313" key="4">
    <source>
        <dbReference type="EMBL" id="KAF2216423.1"/>
    </source>
</evidence>
<dbReference type="InterPro" id="IPR000675">
    <property type="entry name" value="Cutinase/axe"/>
</dbReference>
<keyword evidence="5" id="KW-1185">Reference proteome</keyword>
<keyword evidence="1" id="KW-0378">Hydrolase</keyword>
<keyword evidence="3" id="KW-0732">Signal</keyword>
<feature type="signal peptide" evidence="3">
    <location>
        <begin position="1"/>
        <end position="18"/>
    </location>
</feature>